<dbReference type="RefSeq" id="WP_346136742.1">
    <property type="nucleotide sequence ID" value="NZ_BAABBE010000050.1"/>
</dbReference>
<reference evidence="2" key="1">
    <citation type="journal article" date="2019" name="Int. J. Syst. Evol. Microbiol.">
        <title>The Global Catalogue of Microorganisms (GCM) 10K type strain sequencing project: providing services to taxonomists for standard genome sequencing and annotation.</title>
        <authorList>
            <consortium name="The Broad Institute Genomics Platform"/>
            <consortium name="The Broad Institute Genome Sequencing Center for Infectious Disease"/>
            <person name="Wu L."/>
            <person name="Ma J."/>
        </authorList>
    </citation>
    <scope>NUCLEOTIDE SEQUENCE [LARGE SCALE GENOMIC DNA]</scope>
    <source>
        <strain evidence="2">JCM 17494</strain>
    </source>
</reference>
<dbReference type="EMBL" id="BAABBE010000050">
    <property type="protein sequence ID" value="GAA3685341.1"/>
    <property type="molecule type" value="Genomic_DNA"/>
</dbReference>
<protein>
    <submittedName>
        <fullName evidence="1">Uncharacterized protein</fullName>
    </submittedName>
</protein>
<dbReference type="Proteomes" id="UP001500711">
    <property type="component" value="Unassembled WGS sequence"/>
</dbReference>
<name>A0ABP7CEH4_9PSEU</name>
<accession>A0ABP7CEH4</accession>
<evidence type="ECO:0000313" key="1">
    <source>
        <dbReference type="EMBL" id="GAA3685341.1"/>
    </source>
</evidence>
<keyword evidence="2" id="KW-1185">Reference proteome</keyword>
<comment type="caution">
    <text evidence="1">The sequence shown here is derived from an EMBL/GenBank/DDBJ whole genome shotgun (WGS) entry which is preliminary data.</text>
</comment>
<sequence>MRLHELVVITRSASPETITAALRGAVVSDEELALMDELEFVDSFEDWREHREEL</sequence>
<organism evidence="1 2">
    <name type="scientific">Lentzea roselyniae</name>
    <dbReference type="NCBI Taxonomy" id="531940"/>
    <lineage>
        <taxon>Bacteria</taxon>
        <taxon>Bacillati</taxon>
        <taxon>Actinomycetota</taxon>
        <taxon>Actinomycetes</taxon>
        <taxon>Pseudonocardiales</taxon>
        <taxon>Pseudonocardiaceae</taxon>
        <taxon>Lentzea</taxon>
    </lineage>
</organism>
<proteinExistence type="predicted"/>
<gene>
    <name evidence="1" type="ORF">GCM10022267_85160</name>
</gene>
<evidence type="ECO:0000313" key="2">
    <source>
        <dbReference type="Proteomes" id="UP001500711"/>
    </source>
</evidence>